<evidence type="ECO:0000313" key="2">
    <source>
        <dbReference type="EMBL" id="ARF15692.1"/>
    </source>
</evidence>
<dbReference type="SUPFAM" id="SSF88697">
    <property type="entry name" value="PUA domain-like"/>
    <property type="match status" value="1"/>
</dbReference>
<keyword evidence="3" id="KW-1185">Reference proteome</keyword>
<dbReference type="PANTHER" id="PTHR39203:SF1">
    <property type="entry name" value="CYTOPLASMIC PROTEIN"/>
    <property type="match status" value="1"/>
</dbReference>
<dbReference type="InterPro" id="IPR009326">
    <property type="entry name" value="DUF984"/>
</dbReference>
<dbReference type="EMBL" id="CP015108">
    <property type="protein sequence ID" value="ARF15692.1"/>
    <property type="molecule type" value="Genomic_DNA"/>
</dbReference>
<evidence type="ECO:0000259" key="1">
    <source>
        <dbReference type="SMART" id="SM01022"/>
    </source>
</evidence>
<dbReference type="PIRSF" id="PIRSF021320">
    <property type="entry name" value="DUF984"/>
    <property type="match status" value="1"/>
</dbReference>
<proteinExistence type="predicted"/>
<protein>
    <submittedName>
        <fullName evidence="2">RNA-binding protein</fullName>
    </submittedName>
</protein>
<dbReference type="CDD" id="cd06553">
    <property type="entry name" value="ASCH_Ef3133_like"/>
    <property type="match status" value="1"/>
</dbReference>
<sequence length="152" mass="17614">MSNESIQRMWEEFKNVHPDAPEHYEAWSFGNSKQMADELAELVVKGTKTATSSNYRLYELEGEPLPMVGLHNIILDGKGMAVAVVETVSVKVVPFDKVTEEHAYLEGEGDRSLRYWQEVHEEFFIKELKEVHQDFHHEMPVVCETFKLVFKN</sequence>
<dbReference type="PANTHER" id="PTHR39203">
    <property type="entry name" value="CYTOPLASMIC PROTEIN-RELATED"/>
    <property type="match status" value="1"/>
</dbReference>
<accession>A0ABM6JZL9</accession>
<feature type="domain" description="ASCH" evidence="1">
    <location>
        <begin position="27"/>
        <end position="150"/>
    </location>
</feature>
<reference evidence="2 3" key="1">
    <citation type="submission" date="2016-04" db="EMBL/GenBank/DDBJ databases">
        <title>Comparative Genomics and Epigenetics of Sporosarcina ureae.</title>
        <authorList>
            <person name="Oliver A.S."/>
            <person name="Cooper K.K."/>
        </authorList>
    </citation>
    <scope>NUCLEOTIDE SEQUENCE [LARGE SCALE GENOMIC DNA]</scope>
    <source>
        <strain evidence="2 3">S204</strain>
    </source>
</reference>
<evidence type="ECO:0000313" key="3">
    <source>
        <dbReference type="Proteomes" id="UP000192486"/>
    </source>
</evidence>
<dbReference type="Pfam" id="PF04266">
    <property type="entry name" value="ASCH"/>
    <property type="match status" value="1"/>
</dbReference>
<dbReference type="Proteomes" id="UP000192486">
    <property type="component" value="Chromosome"/>
</dbReference>
<gene>
    <name evidence="2" type="ORF">SporoS204_06845</name>
</gene>
<dbReference type="Gene3D" id="3.10.400.10">
    <property type="entry name" value="Sulfate adenylyltransferase"/>
    <property type="match status" value="1"/>
</dbReference>
<dbReference type="InterPro" id="IPR007374">
    <property type="entry name" value="ASCH_domain"/>
</dbReference>
<dbReference type="InterPro" id="IPR015947">
    <property type="entry name" value="PUA-like_sf"/>
</dbReference>
<organism evidence="2 3">
    <name type="scientific">Sporosarcina ureae</name>
    <dbReference type="NCBI Taxonomy" id="1571"/>
    <lineage>
        <taxon>Bacteria</taxon>
        <taxon>Bacillati</taxon>
        <taxon>Bacillota</taxon>
        <taxon>Bacilli</taxon>
        <taxon>Bacillales</taxon>
        <taxon>Caryophanaceae</taxon>
        <taxon>Sporosarcina</taxon>
    </lineage>
</organism>
<dbReference type="SMART" id="SM01022">
    <property type="entry name" value="ASCH"/>
    <property type="match status" value="1"/>
</dbReference>
<name>A0ABM6JZL9_SPOUR</name>